<dbReference type="InterPro" id="IPR001810">
    <property type="entry name" value="F-box_dom"/>
</dbReference>
<dbReference type="InterPro" id="IPR005174">
    <property type="entry name" value="KIB1-4_b-propeller"/>
</dbReference>
<gene>
    <name evidence="2" type="ORF">Golob_021973</name>
</gene>
<protein>
    <recommendedName>
        <fullName evidence="1">F-box domain-containing protein</fullName>
    </recommendedName>
</protein>
<reference evidence="2 3" key="1">
    <citation type="journal article" date="2019" name="Genome Biol. Evol.">
        <title>Insights into the evolution of the New World diploid cottons (Gossypium, subgenus Houzingenia) based on genome sequencing.</title>
        <authorList>
            <person name="Grover C.E."/>
            <person name="Arick M.A. 2nd"/>
            <person name="Thrash A."/>
            <person name="Conover J.L."/>
            <person name="Sanders W.S."/>
            <person name="Peterson D.G."/>
            <person name="Frelichowski J.E."/>
            <person name="Scheffler J.A."/>
            <person name="Scheffler B.E."/>
            <person name="Wendel J.F."/>
        </authorList>
    </citation>
    <scope>NUCLEOTIDE SEQUENCE [LARGE SCALE GENOMIC DNA]</scope>
    <source>
        <strain evidence="2">157</strain>
        <tissue evidence="2">Leaf</tissue>
    </source>
</reference>
<sequence>MADWPQLPPELVVLIAKCLEARFDILRFRSVCSSWRSSVPLPLKLKPLLPTNLPLPRRGREAPACWLAKIGDATHHHPVEMQLLNPPWLERPPRNFPKVLDLTNFQVLELGHEHVRHYDVSIDPPIEAHYATYRQKVVFLRSSTIDSDDFIMFSMFGISALLRSGEKEWIVLENVSCLEDIISFNGKFYAIDENGRTIAIDQSLNVSFLPHVECFRASRCRKFLVKSVNNLLFLEMFWEAGKVVPVRVLRMNEEEHKWDEMDSLSLRDQILFMGFHEAISAPASEFGWVRGNLILYPENLSDYPGYGNHEYGIGYTYMLVFDLETGTASRLENCPAYRNLFWPAPEWVTSSTEVISNSTHSITSATSESECTYLEPDLAISPTANTLKTVTSSASKEVGTEHPSPSSKCSFEFCFFQNQ</sequence>
<dbReference type="PANTHER" id="PTHR47123:SF9">
    <property type="entry name" value="F-BOX PROTEIN SKIP23-LIKE"/>
    <property type="match status" value="1"/>
</dbReference>
<dbReference type="SMART" id="SM00256">
    <property type="entry name" value="FBOX"/>
    <property type="match status" value="1"/>
</dbReference>
<evidence type="ECO:0000313" key="3">
    <source>
        <dbReference type="Proteomes" id="UP000593572"/>
    </source>
</evidence>
<dbReference type="Pfam" id="PF03478">
    <property type="entry name" value="Beta-prop_KIB1-4"/>
    <property type="match status" value="1"/>
</dbReference>
<dbReference type="PANTHER" id="PTHR47123">
    <property type="entry name" value="F-BOX PROTEIN SKIP23"/>
    <property type="match status" value="1"/>
</dbReference>
<feature type="domain" description="F-box" evidence="1">
    <location>
        <begin position="7"/>
        <end position="48"/>
    </location>
</feature>
<evidence type="ECO:0000259" key="1">
    <source>
        <dbReference type="SMART" id="SM00256"/>
    </source>
</evidence>
<dbReference type="CDD" id="cd09917">
    <property type="entry name" value="F-box_SF"/>
    <property type="match status" value="1"/>
</dbReference>
<dbReference type="Gene3D" id="1.20.1280.50">
    <property type="match status" value="1"/>
</dbReference>
<dbReference type="InterPro" id="IPR051304">
    <property type="entry name" value="SCF_F-box_domain"/>
</dbReference>
<dbReference type="EMBL" id="JABEZX010000002">
    <property type="protein sequence ID" value="MBA0551072.1"/>
    <property type="molecule type" value="Genomic_DNA"/>
</dbReference>
<keyword evidence="3" id="KW-1185">Reference proteome</keyword>
<dbReference type="Pfam" id="PF12937">
    <property type="entry name" value="F-box-like"/>
    <property type="match status" value="1"/>
</dbReference>
<dbReference type="Proteomes" id="UP000593572">
    <property type="component" value="Unassembled WGS sequence"/>
</dbReference>
<comment type="caution">
    <text evidence="2">The sequence shown here is derived from an EMBL/GenBank/DDBJ whole genome shotgun (WGS) entry which is preliminary data.</text>
</comment>
<accession>A0A7J8LFH0</accession>
<organism evidence="2 3">
    <name type="scientific">Gossypium lobatum</name>
    <dbReference type="NCBI Taxonomy" id="34289"/>
    <lineage>
        <taxon>Eukaryota</taxon>
        <taxon>Viridiplantae</taxon>
        <taxon>Streptophyta</taxon>
        <taxon>Embryophyta</taxon>
        <taxon>Tracheophyta</taxon>
        <taxon>Spermatophyta</taxon>
        <taxon>Magnoliopsida</taxon>
        <taxon>eudicotyledons</taxon>
        <taxon>Gunneridae</taxon>
        <taxon>Pentapetalae</taxon>
        <taxon>rosids</taxon>
        <taxon>malvids</taxon>
        <taxon>Malvales</taxon>
        <taxon>Malvaceae</taxon>
        <taxon>Malvoideae</taxon>
        <taxon>Gossypium</taxon>
    </lineage>
</organism>
<feature type="non-terminal residue" evidence="2">
    <location>
        <position position="419"/>
    </location>
</feature>
<proteinExistence type="predicted"/>
<name>A0A7J8LFH0_9ROSI</name>
<dbReference type="InterPro" id="IPR036047">
    <property type="entry name" value="F-box-like_dom_sf"/>
</dbReference>
<evidence type="ECO:0000313" key="2">
    <source>
        <dbReference type="EMBL" id="MBA0551072.1"/>
    </source>
</evidence>
<dbReference type="AlphaFoldDB" id="A0A7J8LFH0"/>
<dbReference type="SUPFAM" id="SSF81383">
    <property type="entry name" value="F-box domain"/>
    <property type="match status" value="1"/>
</dbReference>